<dbReference type="InterPro" id="IPR036397">
    <property type="entry name" value="RNaseH_sf"/>
</dbReference>
<dbReference type="PANTHER" id="PTHR23022:SF134">
    <property type="entry name" value="TRANSPOSABLE ELEMENT TC1 TRANSPOSASE"/>
    <property type="match status" value="1"/>
</dbReference>
<dbReference type="InterPro" id="IPR038717">
    <property type="entry name" value="Tc1-like_DDE_dom"/>
</dbReference>
<dbReference type="GO" id="GO:0003676">
    <property type="term" value="F:nucleic acid binding"/>
    <property type="evidence" value="ECO:0007669"/>
    <property type="project" value="InterPro"/>
</dbReference>
<proteinExistence type="predicted"/>
<organism evidence="2 3">
    <name type="scientific">Pristionchus fissidentatus</name>
    <dbReference type="NCBI Taxonomy" id="1538716"/>
    <lineage>
        <taxon>Eukaryota</taxon>
        <taxon>Metazoa</taxon>
        <taxon>Ecdysozoa</taxon>
        <taxon>Nematoda</taxon>
        <taxon>Chromadorea</taxon>
        <taxon>Rhabditida</taxon>
        <taxon>Rhabditina</taxon>
        <taxon>Diplogasteromorpha</taxon>
        <taxon>Diplogasteroidea</taxon>
        <taxon>Neodiplogasteridae</taxon>
        <taxon>Pristionchus</taxon>
    </lineage>
</organism>
<evidence type="ECO:0000259" key="1">
    <source>
        <dbReference type="Pfam" id="PF13358"/>
    </source>
</evidence>
<sequence>RSYVLGDRTTEVVELVKKMFEIDDVDGTLTERQAVKDLEMHHGINITRGVLRNLKHAGGLKCYPEINVPDITPQQASKRFNYVHELLESKETFRDWIWSDECIVQVGGNRRMITTSNKYDKRRLTGVRKFAKKLMVWAAITWDGPGPITFLEEGETLGAHGYIGILEDFLLPFIDNWKGRVRAVFQQDMAPCHTAKDTKAKITEWGIKTAPWAPASPDMNPIEYVWKDMKHWIGKNRNPKTRSAIQDAALFYWQNILTKERCRAHITHVIENMEHIKRCNGGPIVDKWKYNN</sequence>
<gene>
    <name evidence="2" type="ORF">PFISCL1PPCAC_12854</name>
</gene>
<dbReference type="EMBL" id="BTSY01000004">
    <property type="protein sequence ID" value="GMT21557.1"/>
    <property type="molecule type" value="Genomic_DNA"/>
</dbReference>
<evidence type="ECO:0000313" key="2">
    <source>
        <dbReference type="EMBL" id="GMT21557.1"/>
    </source>
</evidence>
<feature type="domain" description="Tc1-like transposase DDE" evidence="1">
    <location>
        <begin position="97"/>
        <end position="245"/>
    </location>
</feature>
<name>A0AAV5VS70_9BILA</name>
<dbReference type="Proteomes" id="UP001432322">
    <property type="component" value="Unassembled WGS sequence"/>
</dbReference>
<dbReference type="AlphaFoldDB" id="A0AAV5VS70"/>
<dbReference type="PANTHER" id="PTHR23022">
    <property type="entry name" value="TRANSPOSABLE ELEMENT-RELATED"/>
    <property type="match status" value="1"/>
</dbReference>
<protein>
    <recommendedName>
        <fullName evidence="1">Tc1-like transposase DDE domain-containing protein</fullName>
    </recommendedName>
</protein>
<comment type="caution">
    <text evidence="2">The sequence shown here is derived from an EMBL/GenBank/DDBJ whole genome shotgun (WGS) entry which is preliminary data.</text>
</comment>
<evidence type="ECO:0000313" key="3">
    <source>
        <dbReference type="Proteomes" id="UP001432322"/>
    </source>
</evidence>
<dbReference type="Gene3D" id="3.30.420.10">
    <property type="entry name" value="Ribonuclease H-like superfamily/Ribonuclease H"/>
    <property type="match status" value="1"/>
</dbReference>
<feature type="non-terminal residue" evidence="2">
    <location>
        <position position="1"/>
    </location>
</feature>
<reference evidence="2" key="1">
    <citation type="submission" date="2023-10" db="EMBL/GenBank/DDBJ databases">
        <title>Genome assembly of Pristionchus species.</title>
        <authorList>
            <person name="Yoshida K."/>
            <person name="Sommer R.J."/>
        </authorList>
    </citation>
    <scope>NUCLEOTIDE SEQUENCE</scope>
    <source>
        <strain evidence="2">RS5133</strain>
    </source>
</reference>
<dbReference type="Pfam" id="PF13358">
    <property type="entry name" value="DDE_3"/>
    <property type="match status" value="1"/>
</dbReference>
<accession>A0AAV5VS70</accession>
<keyword evidence="3" id="KW-1185">Reference proteome</keyword>
<dbReference type="InterPro" id="IPR052338">
    <property type="entry name" value="Transposase_5"/>
</dbReference>